<name>A0A1G6SQ34_9PSEU</name>
<reference evidence="2" key="1">
    <citation type="submission" date="2016-10" db="EMBL/GenBank/DDBJ databases">
        <authorList>
            <person name="Varghese N."/>
            <person name="Submissions S."/>
        </authorList>
    </citation>
    <scope>NUCLEOTIDE SEQUENCE [LARGE SCALE GENOMIC DNA]</scope>
    <source>
        <strain evidence="2">IBRC-M 10403</strain>
    </source>
</reference>
<keyword evidence="2" id="KW-1185">Reference proteome</keyword>
<accession>A0A1G6SQ34</accession>
<dbReference type="Proteomes" id="UP000199501">
    <property type="component" value="Unassembled WGS sequence"/>
</dbReference>
<proteinExistence type="predicted"/>
<organism evidence="1 2">
    <name type="scientific">Actinokineospora iranica</name>
    <dbReference type="NCBI Taxonomy" id="1271860"/>
    <lineage>
        <taxon>Bacteria</taxon>
        <taxon>Bacillati</taxon>
        <taxon>Actinomycetota</taxon>
        <taxon>Actinomycetes</taxon>
        <taxon>Pseudonocardiales</taxon>
        <taxon>Pseudonocardiaceae</taxon>
        <taxon>Actinokineospora</taxon>
    </lineage>
</organism>
<evidence type="ECO:0000313" key="1">
    <source>
        <dbReference type="EMBL" id="SDD18923.1"/>
    </source>
</evidence>
<dbReference type="EMBL" id="FMZZ01000008">
    <property type="protein sequence ID" value="SDD18923.1"/>
    <property type="molecule type" value="Genomic_DNA"/>
</dbReference>
<evidence type="ECO:0000313" key="2">
    <source>
        <dbReference type="Proteomes" id="UP000199501"/>
    </source>
</evidence>
<sequence length="108" mass="12231">MHLSALDDLGRNRLPGISQSMSTALEKLTEATGWITRTFDTRGASMDTGGFDTSMPYRHYLFWQPGNECYYTLDFVKQVFQDNRDNVDLAAQAIVEIATRYRQADGQA</sequence>
<dbReference type="STRING" id="1271860.SAMN05216174_108106"/>
<gene>
    <name evidence="1" type="ORF">SAMN05216174_108106</name>
</gene>
<dbReference type="AlphaFoldDB" id="A0A1G6SQ34"/>
<protein>
    <submittedName>
        <fullName evidence="1">Uncharacterized protein</fullName>
    </submittedName>
</protein>